<reference evidence="1" key="1">
    <citation type="submission" date="2021-04" db="EMBL/GenBank/DDBJ databases">
        <title>Genome based classification of Actinospica acidithermotolerans sp. nov., an actinobacterium isolated from an Indonesian hot spring.</title>
        <authorList>
            <person name="Kusuma A.B."/>
            <person name="Putra K.E."/>
            <person name="Nafisah S."/>
            <person name="Loh J."/>
            <person name="Nouioui I."/>
            <person name="Goodfellow M."/>
        </authorList>
    </citation>
    <scope>NUCLEOTIDE SEQUENCE</scope>
    <source>
        <strain evidence="1">CSCA 57</strain>
    </source>
</reference>
<dbReference type="EMBL" id="JAGSOG010000012">
    <property type="protein sequence ID" value="MBR7832538.1"/>
    <property type="molecule type" value="Genomic_DNA"/>
</dbReference>
<proteinExistence type="predicted"/>
<comment type="caution">
    <text evidence="1">The sequence shown here is derived from an EMBL/GenBank/DDBJ whole genome shotgun (WGS) entry which is preliminary data.</text>
</comment>
<name>A0A941EKH3_9ACTN</name>
<dbReference type="AlphaFoldDB" id="A0A941EKH3"/>
<dbReference type="RefSeq" id="WP_212527066.1">
    <property type="nucleotide sequence ID" value="NZ_JAGSOG010000012.1"/>
</dbReference>
<accession>A0A941EKH3</accession>
<evidence type="ECO:0000313" key="1">
    <source>
        <dbReference type="EMBL" id="MBR7832538.1"/>
    </source>
</evidence>
<gene>
    <name evidence="1" type="ORF">KDL01_04670</name>
</gene>
<keyword evidence="2" id="KW-1185">Reference proteome</keyword>
<sequence>MATTTSATQATTSATTSAYTVTTSAELMENYLQADYLLPQDTFTALQTDSGTALLFSIGPAARST</sequence>
<dbReference type="Proteomes" id="UP000675781">
    <property type="component" value="Unassembled WGS sequence"/>
</dbReference>
<protein>
    <submittedName>
        <fullName evidence="1">Uncharacterized protein</fullName>
    </submittedName>
</protein>
<organism evidence="1 2">
    <name type="scientific">Actinospica durhamensis</name>
    <dbReference type="NCBI Taxonomy" id="1508375"/>
    <lineage>
        <taxon>Bacteria</taxon>
        <taxon>Bacillati</taxon>
        <taxon>Actinomycetota</taxon>
        <taxon>Actinomycetes</taxon>
        <taxon>Catenulisporales</taxon>
        <taxon>Actinospicaceae</taxon>
        <taxon>Actinospica</taxon>
    </lineage>
</organism>
<evidence type="ECO:0000313" key="2">
    <source>
        <dbReference type="Proteomes" id="UP000675781"/>
    </source>
</evidence>